<evidence type="ECO:0000313" key="2">
    <source>
        <dbReference type="Proteomes" id="UP000004995"/>
    </source>
</evidence>
<protein>
    <submittedName>
        <fullName evidence="1">Uncharacterized protein</fullName>
    </submittedName>
</protein>
<accession>K3Z1J7</accession>
<reference evidence="1" key="2">
    <citation type="submission" date="2018-08" db="UniProtKB">
        <authorList>
            <consortium name="EnsemblPlants"/>
        </authorList>
    </citation>
    <scope>IDENTIFICATION</scope>
    <source>
        <strain evidence="1">Yugu1</strain>
    </source>
</reference>
<dbReference type="HOGENOM" id="CLU_3225522_0_0_1"/>
<dbReference type="InParanoid" id="K3Z1J7"/>
<organism evidence="1 2">
    <name type="scientific">Setaria italica</name>
    <name type="common">Foxtail millet</name>
    <name type="synonym">Panicum italicum</name>
    <dbReference type="NCBI Taxonomy" id="4555"/>
    <lineage>
        <taxon>Eukaryota</taxon>
        <taxon>Viridiplantae</taxon>
        <taxon>Streptophyta</taxon>
        <taxon>Embryophyta</taxon>
        <taxon>Tracheophyta</taxon>
        <taxon>Spermatophyta</taxon>
        <taxon>Magnoliopsida</taxon>
        <taxon>Liliopsida</taxon>
        <taxon>Poales</taxon>
        <taxon>Poaceae</taxon>
        <taxon>PACMAD clade</taxon>
        <taxon>Panicoideae</taxon>
        <taxon>Panicodae</taxon>
        <taxon>Paniceae</taxon>
        <taxon>Cenchrinae</taxon>
        <taxon>Setaria</taxon>
    </lineage>
</organism>
<dbReference type="Proteomes" id="UP000004995">
    <property type="component" value="Unassembled WGS sequence"/>
</dbReference>
<proteinExistence type="predicted"/>
<reference evidence="2" key="1">
    <citation type="journal article" date="2012" name="Nat. Biotechnol.">
        <title>Reference genome sequence of the model plant Setaria.</title>
        <authorList>
            <person name="Bennetzen J.L."/>
            <person name="Schmutz J."/>
            <person name="Wang H."/>
            <person name="Percifield R."/>
            <person name="Hawkins J."/>
            <person name="Pontaroli A.C."/>
            <person name="Estep M."/>
            <person name="Feng L."/>
            <person name="Vaughn J.N."/>
            <person name="Grimwood J."/>
            <person name="Jenkins J."/>
            <person name="Barry K."/>
            <person name="Lindquist E."/>
            <person name="Hellsten U."/>
            <person name="Deshpande S."/>
            <person name="Wang X."/>
            <person name="Wu X."/>
            <person name="Mitros T."/>
            <person name="Triplett J."/>
            <person name="Yang X."/>
            <person name="Ye C.Y."/>
            <person name="Mauro-Herrera M."/>
            <person name="Wang L."/>
            <person name="Li P."/>
            <person name="Sharma M."/>
            <person name="Sharma R."/>
            <person name="Ronald P.C."/>
            <person name="Panaud O."/>
            <person name="Kellogg E.A."/>
            <person name="Brutnell T.P."/>
            <person name="Doust A.N."/>
            <person name="Tuskan G.A."/>
            <person name="Rokhsar D."/>
            <person name="Devos K.M."/>
        </authorList>
    </citation>
    <scope>NUCLEOTIDE SEQUENCE [LARGE SCALE GENOMIC DNA]</scope>
    <source>
        <strain evidence="2">cv. Yugu1</strain>
    </source>
</reference>
<keyword evidence="2" id="KW-1185">Reference proteome</keyword>
<dbReference type="EnsemblPlants" id="KQL31443">
    <property type="protein sequence ID" value="KQL31443"/>
    <property type="gene ID" value="SETIT_020415mg"/>
</dbReference>
<sequence length="44" mass="4944">MEVQVITACFSSFSTPLSLWIRFRAFLVAIGSYMSWMAPGQQAN</sequence>
<dbReference type="EMBL" id="AGNK02000545">
    <property type="status" value="NOT_ANNOTATED_CDS"/>
    <property type="molecule type" value="Genomic_DNA"/>
</dbReference>
<dbReference type="Gramene" id="KQL31443">
    <property type="protein sequence ID" value="KQL31443"/>
    <property type="gene ID" value="SETIT_020415mg"/>
</dbReference>
<dbReference type="AlphaFoldDB" id="K3Z1J7"/>
<name>K3Z1J7_SETIT</name>
<evidence type="ECO:0000313" key="1">
    <source>
        <dbReference type="EnsemblPlants" id="KQL31443"/>
    </source>
</evidence>